<reference evidence="2 3" key="1">
    <citation type="submission" date="2025-04" db="UniProtKB">
        <authorList>
            <consortium name="RefSeq"/>
        </authorList>
    </citation>
    <scope>IDENTIFICATION</scope>
</reference>
<organism evidence="1 2">
    <name type="scientific">Geotrypetes seraphini</name>
    <name type="common">Gaboon caecilian</name>
    <name type="synonym">Caecilia seraphini</name>
    <dbReference type="NCBI Taxonomy" id="260995"/>
    <lineage>
        <taxon>Eukaryota</taxon>
        <taxon>Metazoa</taxon>
        <taxon>Chordata</taxon>
        <taxon>Craniata</taxon>
        <taxon>Vertebrata</taxon>
        <taxon>Euteleostomi</taxon>
        <taxon>Amphibia</taxon>
        <taxon>Gymnophiona</taxon>
        <taxon>Geotrypetes</taxon>
    </lineage>
</organism>
<dbReference type="Proteomes" id="UP000515159">
    <property type="component" value="Chromosome 7"/>
</dbReference>
<keyword evidence="1" id="KW-1185">Reference proteome</keyword>
<dbReference type="GeneID" id="117363428"/>
<sequence length="569" mass="62224">MTLITQGLFQCLQTTLGTQNPLSIIPCDLSLVAYGHQNIETVGQTWLTLQLGKMTVKHPVIITTSPGEEFLIGNDLLKRLRPILDYVQEVVWAQVTRPLPFGKVLTTRLPQVASTVERNDTSIRINFLRSADPHILELQYANVPEGGPTDREIVSVPKEQISDIVLQADHLEIVLKSTFPVPDPPQETVQDPTSSVSSSLTFHPRLLAVLHQDDTDLFVDIHLHGSVPVPAQLLLRSDISMISESFYCQLQRTTPVPFVRRHSTHLPIPGQGVKPLVGVCSLPLTLGSKTFVHPFSVVKGLHTSLCLGSDCLVRLGVYVDLVNCVLWSRLQDTPVEDVDLMDGLKAGQPLPQVCEVVCAEDVKIPGLVQDFALPLRLAHGQCMLDDIGFFNPNSSFLEHGLSLGALPCLEVPPSSFHVLIINAQPKEVFLSAGEPLGFLVGESFPDVEVTLPIIGSLSSIVDPCQGGDIPDRIFTSPKGLISLDFLWPYDTSTSHVTVENDCLILSRKLALSDRSKVVNAIESSSSTAEPRRDTGNRGATLWGLVTAQNCSALYQLEPECWELNLCGHP</sequence>
<accession>A0A6P8RPC9</accession>
<dbReference type="RefSeq" id="XP_033807003.1">
    <property type="nucleotide sequence ID" value="XM_033951112.1"/>
</dbReference>
<dbReference type="RefSeq" id="XP_033807001.1">
    <property type="nucleotide sequence ID" value="XM_033951110.1"/>
</dbReference>
<dbReference type="Gene3D" id="2.40.70.10">
    <property type="entry name" value="Acid Proteases"/>
    <property type="match status" value="2"/>
</dbReference>
<dbReference type="AlphaFoldDB" id="A0A6P8RPC9"/>
<evidence type="ECO:0000313" key="3">
    <source>
        <dbReference type="RefSeq" id="XP_033807003.1"/>
    </source>
</evidence>
<evidence type="ECO:0000313" key="1">
    <source>
        <dbReference type="Proteomes" id="UP000515159"/>
    </source>
</evidence>
<gene>
    <name evidence="2 3" type="primary">LOC117363428</name>
</gene>
<dbReference type="OrthoDB" id="9889394at2759"/>
<evidence type="ECO:0000313" key="2">
    <source>
        <dbReference type="RefSeq" id="XP_033807001.1"/>
    </source>
</evidence>
<protein>
    <submittedName>
        <fullName evidence="2 3">Uncharacterized protein LOC117363428</fullName>
    </submittedName>
</protein>
<proteinExistence type="predicted"/>
<name>A0A6P8RPC9_GEOSA</name>
<dbReference type="KEGG" id="gsh:117363428"/>
<dbReference type="InterPro" id="IPR021109">
    <property type="entry name" value="Peptidase_aspartic_dom_sf"/>
</dbReference>